<feature type="compositionally biased region" description="Polar residues" evidence="1">
    <location>
        <begin position="411"/>
        <end position="427"/>
    </location>
</feature>
<feature type="compositionally biased region" description="Basic and acidic residues" evidence="1">
    <location>
        <begin position="1045"/>
        <end position="1057"/>
    </location>
</feature>
<feature type="compositionally biased region" description="Basic and acidic residues" evidence="1">
    <location>
        <begin position="1091"/>
        <end position="1101"/>
    </location>
</feature>
<comment type="caution">
    <text evidence="2">The sequence shown here is derived from an EMBL/GenBank/DDBJ whole genome shotgun (WGS) entry which is preliminary data.</text>
</comment>
<feature type="compositionally biased region" description="Polar residues" evidence="1">
    <location>
        <begin position="72"/>
        <end position="86"/>
    </location>
</feature>
<feature type="compositionally biased region" description="Basic and acidic residues" evidence="1">
    <location>
        <begin position="1007"/>
        <end position="1030"/>
    </location>
</feature>
<feature type="region of interest" description="Disordered" evidence="1">
    <location>
        <begin position="930"/>
        <end position="964"/>
    </location>
</feature>
<feature type="compositionally biased region" description="Basic and acidic residues" evidence="1">
    <location>
        <begin position="1452"/>
        <end position="1461"/>
    </location>
</feature>
<keyword evidence="3" id="KW-1185">Reference proteome</keyword>
<feature type="region of interest" description="Disordered" evidence="1">
    <location>
        <begin position="391"/>
        <end position="459"/>
    </location>
</feature>
<organism evidence="2 3">
    <name type="scientific">Petrolisthes manimaculis</name>
    <dbReference type="NCBI Taxonomy" id="1843537"/>
    <lineage>
        <taxon>Eukaryota</taxon>
        <taxon>Metazoa</taxon>
        <taxon>Ecdysozoa</taxon>
        <taxon>Arthropoda</taxon>
        <taxon>Crustacea</taxon>
        <taxon>Multicrustacea</taxon>
        <taxon>Malacostraca</taxon>
        <taxon>Eumalacostraca</taxon>
        <taxon>Eucarida</taxon>
        <taxon>Decapoda</taxon>
        <taxon>Pleocyemata</taxon>
        <taxon>Anomura</taxon>
        <taxon>Galatheoidea</taxon>
        <taxon>Porcellanidae</taxon>
        <taxon>Petrolisthes</taxon>
    </lineage>
</organism>
<dbReference type="EMBL" id="JAWZYT010001884">
    <property type="protein sequence ID" value="KAK4308496.1"/>
    <property type="molecule type" value="Genomic_DNA"/>
</dbReference>
<evidence type="ECO:0000313" key="3">
    <source>
        <dbReference type="Proteomes" id="UP001292094"/>
    </source>
</evidence>
<sequence>METFNKRPYDFGKRRVVVVEDEMSDDADSNQVSHRRTRTLSEAADERIQRQLSENVADLISTIRNDVKTRQAGNTKSYMSDAVRSTSQDRDTSLHLADSSTSTMQKRDFSYMDRDNLNHSDRWTDVYRNRKEDNIPSKKLRTCSPLFGRAKLDFHMAEHWKDESTDSQDDDEINRNENPSGSTSIELSFEKKYKRRLDHDIPPRIFNHHNSPSRSYLRRHASDSDDDISFLERFNDNRSRSPPELYCKGKKTDYQSVNFRRSRSPVHERISLRLDRRNDDYEEGEGSIRRIRQHRSKSPLRRRNSRGRVIAELSRNYDSDDDQSNDDILKHRIRRNSYRKADDSPNRNRFRDDSPPYKRRSFELDKRYESTSSNLFKEDCIDYRYERRANISSQGRRSVSPRPWFRERSPSESQDSMGGYSHSSSRNIPIREITSRNRSRSKDYESPNRKNRNLDTDSEEDELYKNIGLRNFRSRDEQHEEIRFGDTAKTLRGRWRGSRDLDSPDSDSGQSWSTRHKPSRYRRKSRQSVSPDTSHRPDDRHKGRHSRRSSDRWSRTGGRRPSEGSEGGGHMDQRLGSPVTRDRHWSGILEEGKQDTLALFQYAMDDLRARCEQEGNPELRQALLGAWKDHERECLMFLLQPDIHPDYEKEYRLYINQQTKSLIEEGQIPDSFDYQLGWKNYWPGRMSKLFQESWENKVSKCMSKVSNQSSESKNNPDAKNENEEMPVNSKIVHILEVINPLKHEFGDLEKDYDKILRKALALKPDRKNSNSLIVEYFPLFEKIGEKLLDILYNKNITLVQRAIIQESYHRFNSMIQMFIEKVSQNYGLDVKALCRSTLGQDAHGIMTSIKDALLKLGHKDVTHKCLVRIYMEVKKAQYQFKGPGSNKPNLFLGETPSVSAGGNVPGGNVPGGNVPGGNVPGGNVPGGNVPGGNVPGGNVPGGNVPGGNVPGPSSLNTAPRWDIPPPIMNVQMNTQKMERPYPVDGSYQMGGPYSTVGSYPNPMQKPSPEKKASSETKDTSDKQKYEKEDTSFTTESNESANYVRQGKEDLSNTKETSDSNNPDVAQSKKENTSETKLVSDDSEQPLNDQGEDSKVTEHKDKEIVELSVKLQTETSSGKEIEDKTSVGLQENLQSKVLEVEVKDRLHGEIPSETEYQQLRVYGKLEENVENEAKIVGVPESEVSLGVKEKLQNENSNNELKETIGLQEKLLNKPSAEKCKDNIYEGCEKELQNDNSLDKELEGQHSTEPQNILKNEAPAETVLQGEGCRNSMNEMQKKVGEVSLMSFETALEEEMPENMRKEKCSLVITDCGIEAASSVQKETLLVSRCEKKKFLKPTNTTEILCLLKQNECKESDTYLQNVQKEDTKPSYDECLETVNKIEEIFEDGCLESISKLLKEACSNKELRDKVSKDLSEKQDLLSSTRHKVGESLDPLQENEKGQGEVLMTRKQSIIRESKDKPGKSKNLSQNRKKVAAEVLPSSIREDKFAKVMLGLDNSECQISTDKSVSEDNKMNISKNDLEHEMTDLEECEMMLSEVGEDIPQFCDMILKSNNTIADSQEIGSPSEKNKMQKCVSVGALTNEFKLVDSKKSLTSCGLQSSNNFAQNSSCVDDSALSKKKKIEPKLPPELYRYTIKDCVDSPPREDMYIDNINLDITDLECPKAAEKSELLNSILFGPRKCNVENSEVEAEKCKASKKPIKIVIPQSSDKKFTENYSPILDDLQ</sequence>
<feature type="compositionally biased region" description="Polar residues" evidence="1">
    <location>
        <begin position="1031"/>
        <end position="1042"/>
    </location>
</feature>
<feature type="region of interest" description="Disordered" evidence="1">
    <location>
        <begin position="980"/>
        <end position="1101"/>
    </location>
</feature>
<feature type="region of interest" description="Disordered" evidence="1">
    <location>
        <begin position="494"/>
        <end position="581"/>
    </location>
</feature>
<evidence type="ECO:0000313" key="2">
    <source>
        <dbReference type="EMBL" id="KAK4308496.1"/>
    </source>
</evidence>
<feature type="compositionally biased region" description="Basic and acidic residues" evidence="1">
    <location>
        <begin position="1066"/>
        <end position="1079"/>
    </location>
</feature>
<proteinExistence type="predicted"/>
<feature type="compositionally biased region" description="Gly residues" evidence="1">
    <location>
        <begin position="930"/>
        <end position="949"/>
    </location>
</feature>
<gene>
    <name evidence="2" type="ORF">Pmani_019812</name>
</gene>
<feature type="region of interest" description="Disordered" evidence="1">
    <location>
        <begin position="72"/>
        <end position="101"/>
    </location>
</feature>
<dbReference type="Proteomes" id="UP001292094">
    <property type="component" value="Unassembled WGS sequence"/>
</dbReference>
<accession>A0AAE1U575</accession>
<evidence type="ECO:0000256" key="1">
    <source>
        <dbReference type="SAM" id="MobiDB-lite"/>
    </source>
</evidence>
<protein>
    <submittedName>
        <fullName evidence="2">Uncharacterized protein</fullName>
    </submittedName>
</protein>
<feature type="region of interest" description="Disordered" evidence="1">
    <location>
        <begin position="161"/>
        <end position="187"/>
    </location>
</feature>
<feature type="region of interest" description="Disordered" evidence="1">
    <location>
        <begin position="314"/>
        <end position="358"/>
    </location>
</feature>
<name>A0AAE1U575_9EUCA</name>
<reference evidence="2" key="1">
    <citation type="submission" date="2023-11" db="EMBL/GenBank/DDBJ databases">
        <title>Genome assemblies of two species of porcelain crab, Petrolisthes cinctipes and Petrolisthes manimaculis (Anomura: Porcellanidae).</title>
        <authorList>
            <person name="Angst P."/>
        </authorList>
    </citation>
    <scope>NUCLEOTIDE SEQUENCE</scope>
    <source>
        <strain evidence="2">PB745_02</strain>
        <tissue evidence="2">Gill</tissue>
    </source>
</reference>
<feature type="region of interest" description="Disordered" evidence="1">
    <location>
        <begin position="1411"/>
        <end position="1471"/>
    </location>
</feature>
<feature type="compositionally biased region" description="Basic and acidic residues" evidence="1">
    <location>
        <begin position="440"/>
        <end position="455"/>
    </location>
</feature>
<feature type="compositionally biased region" description="Polar residues" evidence="1">
    <location>
        <begin position="176"/>
        <end position="186"/>
    </location>
</feature>
<feature type="region of interest" description="Disordered" evidence="1">
    <location>
        <begin position="23"/>
        <end position="42"/>
    </location>
</feature>
<feature type="compositionally biased region" description="Basic and acidic residues" evidence="1">
    <location>
        <begin position="339"/>
        <end position="358"/>
    </location>
</feature>
<feature type="compositionally biased region" description="Basic residues" evidence="1">
    <location>
        <begin position="514"/>
        <end position="526"/>
    </location>
</feature>